<keyword evidence="3" id="KW-0175">Coiled coil</keyword>
<evidence type="ECO:0000313" key="7">
    <source>
        <dbReference type="Proteomes" id="UP001556367"/>
    </source>
</evidence>
<comment type="caution">
    <text evidence="6">The sequence shown here is derived from an EMBL/GenBank/DDBJ whole genome shotgun (WGS) entry which is preliminary data.</text>
</comment>
<feature type="compositionally biased region" description="Basic and acidic residues" evidence="4">
    <location>
        <begin position="63"/>
        <end position="80"/>
    </location>
</feature>
<dbReference type="PANTHER" id="PTHR18937">
    <property type="entry name" value="STRUCTURAL MAINTENANCE OF CHROMOSOMES SMC FAMILY MEMBER"/>
    <property type="match status" value="1"/>
</dbReference>
<feature type="compositionally biased region" description="Low complexity" evidence="4">
    <location>
        <begin position="41"/>
        <end position="50"/>
    </location>
</feature>
<feature type="compositionally biased region" description="Basic and acidic residues" evidence="4">
    <location>
        <begin position="90"/>
        <end position="100"/>
    </location>
</feature>
<protein>
    <recommendedName>
        <fullName evidence="5">Centrosomin N-terminal motif 1 domain-containing protein</fullName>
    </recommendedName>
</protein>
<feature type="region of interest" description="Disordered" evidence="4">
    <location>
        <begin position="1"/>
        <end position="131"/>
    </location>
</feature>
<comment type="subcellular location">
    <subcellularLocation>
        <location evidence="1">Cytoplasm</location>
    </subcellularLocation>
</comment>
<evidence type="ECO:0000313" key="6">
    <source>
        <dbReference type="EMBL" id="KAL0947804.1"/>
    </source>
</evidence>
<name>A0ABR3IWY2_9AGAR</name>
<feature type="domain" description="Centrosomin N-terminal motif 1" evidence="5">
    <location>
        <begin position="128"/>
        <end position="200"/>
    </location>
</feature>
<evidence type="ECO:0000259" key="5">
    <source>
        <dbReference type="Pfam" id="PF07989"/>
    </source>
</evidence>
<keyword evidence="7" id="KW-1185">Reference proteome</keyword>
<feature type="coiled-coil region" evidence="3">
    <location>
        <begin position="923"/>
        <end position="1021"/>
    </location>
</feature>
<reference evidence="7" key="1">
    <citation type="submission" date="2024-06" db="EMBL/GenBank/DDBJ databases">
        <title>Multi-omics analyses provide insights into the biosynthesis of the anticancer antibiotic pleurotin in Hohenbuehelia grisea.</title>
        <authorList>
            <person name="Weaver J.A."/>
            <person name="Alberti F."/>
        </authorList>
    </citation>
    <scope>NUCLEOTIDE SEQUENCE [LARGE SCALE GENOMIC DNA]</scope>
    <source>
        <strain evidence="7">T-177</strain>
    </source>
</reference>
<proteinExistence type="predicted"/>
<dbReference type="Proteomes" id="UP001556367">
    <property type="component" value="Unassembled WGS sequence"/>
</dbReference>
<dbReference type="Pfam" id="PF07989">
    <property type="entry name" value="Cnn_1N"/>
    <property type="match status" value="1"/>
</dbReference>
<dbReference type="Gene3D" id="1.10.287.1490">
    <property type="match status" value="2"/>
</dbReference>
<evidence type="ECO:0000256" key="1">
    <source>
        <dbReference type="ARBA" id="ARBA00004496"/>
    </source>
</evidence>
<evidence type="ECO:0000256" key="2">
    <source>
        <dbReference type="ARBA" id="ARBA00022490"/>
    </source>
</evidence>
<keyword evidence="2" id="KW-0963">Cytoplasm</keyword>
<sequence>MSEALNTRPDMSMGSQLDLSLGSLPSSFSTPGRPLRVASDSTAPSSAPILTPSPPSLLSSRRKPSETRRTTLSHFEHADDGEADFMDTPAAEHKTSRWDDTPDTPNPSSSRAKRSRPSGPGAKGQTLTLRDQEKHIDHLKKENFDLKLRVHFLEERLQQLAPDQMDSALKQNISLKIEVQQRGMEIKKLKKLVLSLERELDKLRRVGGTPSRERELEEQLAERELELQELRQRRGAGRDDIALRDLEDRNVQLEEEVENLRGLLEETTDELERVQLRDDSADESRGDSKRERMQRRVEELELFNEDIQAKLNEHVDALAAREDEREELLDEIEALRLEVDSEKRKQEAVSLERSESRAMILEERDQREALEDNLNAFRDKLAALTIELQQREDDLDMKNREIDDIVMDHERELESTTEGWRGECAELRKQADQLRDVLDEREAENQGLRTQLADLENQEDAVRQLEDMLSQLELELQDKTEEIERLNENLKHLNEVVFTLEDENNDLKDEFDRIQADEAAERERHEGVSAALKEKAAHLQSQLDEMTELYDNCSQEIHAHRARQEELARHIEDLVEQVRQEQQAHESAVADLDASDKEHDAVMRRERLALEAKESALQSALNDLARTQALLNQRETDLDAVQSALQSVETESKRAGETHTTARFSLQLEVDRLKRDVERLEDELSRARKELDERECMGRERNGALDKLHADVRDLTAQLASQTQARLNLSEKLDSAQSSLRTAESELSASKMRASELEQRLSKDQRSLLNVESQYRDQLTERNTLLLTIYQYMDKILGVDKTPKKGGQAETKPFTNFSVFHDNLITRLKALSQIQLDFDKRCKEAEARFSEKLVDMRKQLDTRWKQIDKFEASVKTYAETKATWRRKFSAKEGELEALKTTNTELTAQLSTSKRPGLSDTMEIRSLSTRAANAERRLMNAQNQLQLAEEKVTAITQKTTTADAKWEARVKEYETRLKAAEEKWKRERQGSKERFGELEHQIKSLNRQLDLAQKRNNQLTDVIQTKQVADSSSNGSR</sequence>
<gene>
    <name evidence="6" type="ORF">HGRIS_013877</name>
</gene>
<feature type="compositionally biased region" description="Polar residues" evidence="4">
    <location>
        <begin position="13"/>
        <end position="30"/>
    </location>
</feature>
<evidence type="ECO:0000256" key="3">
    <source>
        <dbReference type="SAM" id="Coils"/>
    </source>
</evidence>
<feature type="region of interest" description="Disordered" evidence="4">
    <location>
        <begin position="272"/>
        <end position="291"/>
    </location>
</feature>
<accession>A0ABR3IWY2</accession>
<dbReference type="EMBL" id="JASNQZ010000015">
    <property type="protein sequence ID" value="KAL0947804.1"/>
    <property type="molecule type" value="Genomic_DNA"/>
</dbReference>
<dbReference type="SUPFAM" id="SSF57997">
    <property type="entry name" value="Tropomyosin"/>
    <property type="match status" value="1"/>
</dbReference>
<evidence type="ECO:0000256" key="4">
    <source>
        <dbReference type="SAM" id="MobiDB-lite"/>
    </source>
</evidence>
<organism evidence="6 7">
    <name type="scientific">Hohenbuehelia grisea</name>
    <dbReference type="NCBI Taxonomy" id="104357"/>
    <lineage>
        <taxon>Eukaryota</taxon>
        <taxon>Fungi</taxon>
        <taxon>Dikarya</taxon>
        <taxon>Basidiomycota</taxon>
        <taxon>Agaricomycotina</taxon>
        <taxon>Agaricomycetes</taxon>
        <taxon>Agaricomycetidae</taxon>
        <taxon>Agaricales</taxon>
        <taxon>Pleurotineae</taxon>
        <taxon>Pleurotaceae</taxon>
        <taxon>Hohenbuehelia</taxon>
    </lineage>
</organism>
<dbReference type="InterPro" id="IPR012943">
    <property type="entry name" value="Cnn_1N"/>
</dbReference>